<dbReference type="RefSeq" id="WP_265962296.1">
    <property type="nucleotide sequence ID" value="NZ_JAPEVI010000003.1"/>
</dbReference>
<protein>
    <submittedName>
        <fullName evidence="3">Peptidoglycan-binding protein</fullName>
    </submittedName>
</protein>
<dbReference type="EMBL" id="JAPEVI010000003">
    <property type="protein sequence ID" value="MCX2722628.1"/>
    <property type="molecule type" value="Genomic_DNA"/>
</dbReference>
<evidence type="ECO:0000256" key="1">
    <source>
        <dbReference type="SAM" id="MobiDB-lite"/>
    </source>
</evidence>
<reference evidence="3 4" key="1">
    <citation type="journal article" date="2016" name="Int. J. Syst. Evol. Microbiol.">
        <title>Labrenzia salina sp. nov., isolated from the rhizosphere of the halophyte Arthrocnemum macrostachyum.</title>
        <authorList>
            <person name="Camacho M."/>
            <person name="Redondo-Gomez S."/>
            <person name="Rodriguez-Llorente I."/>
            <person name="Rohde M."/>
            <person name="Sproer C."/>
            <person name="Schumann P."/>
            <person name="Klenk H.P."/>
            <person name="Montero-Calasanz M.D.C."/>
        </authorList>
    </citation>
    <scope>NUCLEOTIDE SEQUENCE [LARGE SCALE GENOMIC DNA]</scope>
    <source>
        <strain evidence="3 4">DSM 29163</strain>
    </source>
</reference>
<evidence type="ECO:0000259" key="2">
    <source>
        <dbReference type="Pfam" id="PF01471"/>
    </source>
</evidence>
<dbReference type="SUPFAM" id="SSF55166">
    <property type="entry name" value="Hedgehog/DD-peptidase"/>
    <property type="match status" value="1"/>
</dbReference>
<dbReference type="InterPro" id="IPR009045">
    <property type="entry name" value="Zn_M74/Hedgehog-like"/>
</dbReference>
<dbReference type="InterPro" id="IPR002477">
    <property type="entry name" value="Peptidoglycan-bd-like"/>
</dbReference>
<dbReference type="InterPro" id="IPR036366">
    <property type="entry name" value="PGBDSf"/>
</dbReference>
<dbReference type="InterPro" id="IPR036365">
    <property type="entry name" value="PGBD-like_sf"/>
</dbReference>
<feature type="domain" description="Peptidoglycan binding-like" evidence="2">
    <location>
        <begin position="8"/>
        <end position="59"/>
    </location>
</feature>
<dbReference type="SUPFAM" id="SSF47090">
    <property type="entry name" value="PGBD-like"/>
    <property type="match status" value="1"/>
</dbReference>
<evidence type="ECO:0000313" key="4">
    <source>
        <dbReference type="Proteomes" id="UP001300261"/>
    </source>
</evidence>
<dbReference type="Pfam" id="PF01471">
    <property type="entry name" value="PG_binding_1"/>
    <property type="match status" value="1"/>
</dbReference>
<dbReference type="Proteomes" id="UP001300261">
    <property type="component" value="Unassembled WGS sequence"/>
</dbReference>
<evidence type="ECO:0000313" key="3">
    <source>
        <dbReference type="EMBL" id="MCX2722628.1"/>
    </source>
</evidence>
<feature type="compositionally biased region" description="Basic and acidic residues" evidence="1">
    <location>
        <begin position="75"/>
        <end position="88"/>
    </location>
</feature>
<proteinExistence type="predicted"/>
<sequence length="241" mass="27257">MSKLTFEQWLQSRLTAHGFACGEIDGIIGPKTLHALRAFQRAKGLAETSRADEATVTALRQPSSRVPAEVSGFIPDRDKDEPEDGRRSVWPRQKDAMSFFGAPGTNLARVEVPWNMRLAWDKDVTVRRITVNAKAAASAERVFHKVRGLYSDKEIKDLGLDLFGGSLNIRRMRGGSRLSMHAFSIAIDFDPLRNQLSWKRPQARLSLDDAIPFWRAWEAEGWVSLGRARNFDWMHVQAARL</sequence>
<comment type="caution">
    <text evidence="3">The sequence shown here is derived from an EMBL/GenBank/DDBJ whole genome shotgun (WGS) entry which is preliminary data.</text>
</comment>
<name>A0ABT3R085_9HYPH</name>
<dbReference type="Gene3D" id="1.10.101.10">
    <property type="entry name" value="PGBD-like superfamily/PGBD"/>
    <property type="match status" value="1"/>
</dbReference>
<feature type="region of interest" description="Disordered" evidence="1">
    <location>
        <begin position="60"/>
        <end position="88"/>
    </location>
</feature>
<organism evidence="3 4">
    <name type="scientific">Roseibium salinum</name>
    <dbReference type="NCBI Taxonomy" id="1604349"/>
    <lineage>
        <taxon>Bacteria</taxon>
        <taxon>Pseudomonadati</taxon>
        <taxon>Pseudomonadota</taxon>
        <taxon>Alphaproteobacteria</taxon>
        <taxon>Hyphomicrobiales</taxon>
        <taxon>Stappiaceae</taxon>
        <taxon>Roseibium</taxon>
    </lineage>
</organism>
<gene>
    <name evidence="3" type="ORF">ON753_09550</name>
</gene>
<accession>A0ABT3R085</accession>
<keyword evidence="4" id="KW-1185">Reference proteome</keyword>